<dbReference type="Proteomes" id="UP001530400">
    <property type="component" value="Unassembled WGS sequence"/>
</dbReference>
<feature type="compositionally biased region" description="Basic and acidic residues" evidence="2">
    <location>
        <begin position="1"/>
        <end position="12"/>
    </location>
</feature>
<evidence type="ECO:0000313" key="3">
    <source>
        <dbReference type="EMBL" id="KAL3778733.1"/>
    </source>
</evidence>
<evidence type="ECO:0000256" key="2">
    <source>
        <dbReference type="SAM" id="MobiDB-lite"/>
    </source>
</evidence>
<dbReference type="InterPro" id="IPR003409">
    <property type="entry name" value="MORN"/>
</dbReference>
<proteinExistence type="predicted"/>
<protein>
    <submittedName>
        <fullName evidence="3">Uncharacterized protein</fullName>
    </submittedName>
</protein>
<dbReference type="Gene3D" id="2.20.110.10">
    <property type="entry name" value="Histone H3 K4-specific methyltransferase SET7/9 N-terminal domain"/>
    <property type="match status" value="2"/>
</dbReference>
<dbReference type="EMBL" id="JALLPJ020000972">
    <property type="protein sequence ID" value="KAL3778733.1"/>
    <property type="molecule type" value="Genomic_DNA"/>
</dbReference>
<evidence type="ECO:0000256" key="1">
    <source>
        <dbReference type="ARBA" id="ARBA00022737"/>
    </source>
</evidence>
<dbReference type="Pfam" id="PF02493">
    <property type="entry name" value="MORN"/>
    <property type="match status" value="5"/>
</dbReference>
<comment type="caution">
    <text evidence="3">The sequence shown here is derived from an EMBL/GenBank/DDBJ whole genome shotgun (WGS) entry which is preliminary data.</text>
</comment>
<reference evidence="3 4" key="1">
    <citation type="submission" date="2024-10" db="EMBL/GenBank/DDBJ databases">
        <title>Updated reference genomes for cyclostephanoid diatoms.</title>
        <authorList>
            <person name="Roberts W.R."/>
            <person name="Alverson A.J."/>
        </authorList>
    </citation>
    <scope>NUCLEOTIDE SEQUENCE [LARGE SCALE GENOMIC DNA]</scope>
    <source>
        <strain evidence="3 4">AJA010-31</strain>
    </source>
</reference>
<sequence>MGNSTAKDKHDGQAGASSKVFSDGEKENGRLEWIEGDVYEGGFKDDKYDGSGLYTRAGNTYCCTWKNGKQNGPGTMVCKYDCDNEVADKGIYIGDWKNGLFHGVGKMSYIGHNEYKVHDGEWKGDKFGGLGTLEFVDGRTYKGGIKNDVMDGEGTLISEDGSEQEGVFKKNKLVVDIDVLTGEMTSGIHAVKNIDDAVSKRAHII</sequence>
<organism evidence="3 4">
    <name type="scientific">Cyclotella atomus</name>
    <dbReference type="NCBI Taxonomy" id="382360"/>
    <lineage>
        <taxon>Eukaryota</taxon>
        <taxon>Sar</taxon>
        <taxon>Stramenopiles</taxon>
        <taxon>Ochrophyta</taxon>
        <taxon>Bacillariophyta</taxon>
        <taxon>Coscinodiscophyceae</taxon>
        <taxon>Thalassiosirophycidae</taxon>
        <taxon>Stephanodiscales</taxon>
        <taxon>Stephanodiscaceae</taxon>
        <taxon>Cyclotella</taxon>
    </lineage>
</organism>
<keyword evidence="4" id="KW-1185">Reference proteome</keyword>
<dbReference type="PANTHER" id="PTHR43215:SF14">
    <property type="entry name" value="RADIAL SPOKE HEAD 1 HOMOLOG"/>
    <property type="match status" value="1"/>
</dbReference>
<dbReference type="PANTHER" id="PTHR43215">
    <property type="entry name" value="RADIAL SPOKE HEAD 1 HOMOLOG"/>
    <property type="match status" value="1"/>
</dbReference>
<dbReference type="SUPFAM" id="SSF82185">
    <property type="entry name" value="Histone H3 K4-specific methyltransferase SET7/9 N-terminal domain"/>
    <property type="match status" value="2"/>
</dbReference>
<gene>
    <name evidence="3" type="ORF">ACHAWO_013757</name>
</gene>
<dbReference type="AlphaFoldDB" id="A0ABD3NTI4"/>
<keyword evidence="1" id="KW-0677">Repeat</keyword>
<feature type="region of interest" description="Disordered" evidence="2">
    <location>
        <begin position="1"/>
        <end position="25"/>
    </location>
</feature>
<evidence type="ECO:0000313" key="4">
    <source>
        <dbReference type="Proteomes" id="UP001530400"/>
    </source>
</evidence>
<accession>A0ABD3NTI4</accession>
<name>A0ABD3NTI4_9STRA</name>
<dbReference type="SMART" id="SM00698">
    <property type="entry name" value="MORN"/>
    <property type="match status" value="5"/>
</dbReference>